<reference evidence="1 2" key="1">
    <citation type="submission" date="2012-10" db="EMBL/GenBank/DDBJ databases">
        <authorList>
            <person name="Zafar N."/>
            <person name="Inman J."/>
            <person name="Hall N."/>
            <person name="Lorenzi H."/>
            <person name="Caler E."/>
        </authorList>
    </citation>
    <scope>NUCLEOTIDE SEQUENCE [LARGE SCALE GENOMIC DNA]</scope>
    <source>
        <strain evidence="1 2">IP1</strain>
    </source>
</reference>
<proteinExistence type="predicted"/>
<keyword evidence="2" id="KW-1185">Reference proteome</keyword>
<dbReference type="Proteomes" id="UP000014680">
    <property type="component" value="Unassembled WGS sequence"/>
</dbReference>
<dbReference type="KEGG" id="eiv:EIN_380780"/>
<dbReference type="GeneID" id="14891159"/>
<evidence type="ECO:0000313" key="1">
    <source>
        <dbReference type="EMBL" id="ELP92131.1"/>
    </source>
</evidence>
<dbReference type="AlphaFoldDB" id="A0A0A1UEB8"/>
<organism evidence="1 2">
    <name type="scientific">Entamoeba invadens IP1</name>
    <dbReference type="NCBI Taxonomy" id="370355"/>
    <lineage>
        <taxon>Eukaryota</taxon>
        <taxon>Amoebozoa</taxon>
        <taxon>Evosea</taxon>
        <taxon>Archamoebae</taxon>
        <taxon>Mastigamoebida</taxon>
        <taxon>Entamoebidae</taxon>
        <taxon>Entamoeba</taxon>
    </lineage>
</organism>
<accession>A0A0A1UEB8</accession>
<name>A0A0A1UEB8_ENTIV</name>
<dbReference type="OMA" id="SEVCCKS"/>
<gene>
    <name evidence="1" type="ORF">EIN_380780</name>
</gene>
<dbReference type="RefSeq" id="XP_004258902.1">
    <property type="nucleotide sequence ID" value="XM_004258854.1"/>
</dbReference>
<dbReference type="VEuPathDB" id="AmoebaDB:EIN_380780"/>
<protein>
    <submittedName>
        <fullName evidence="1">Uncharacterized protein</fullName>
    </submittedName>
</protein>
<evidence type="ECO:0000313" key="2">
    <source>
        <dbReference type="Proteomes" id="UP000014680"/>
    </source>
</evidence>
<dbReference type="EMBL" id="KB206395">
    <property type="protein sequence ID" value="ELP92131.1"/>
    <property type="molecule type" value="Genomic_DNA"/>
</dbReference>
<sequence length="110" mass="12652">MSAFTPVNKELYSVIESIIMNEFVVSRTPSSEVCCKSPKPVKVIPMKLKRREKKYWSPEQKKIAISRASVLGLSKATRMLQNEMPSIFGDLSPSTLQYWVQKQRTEHNMC</sequence>